<dbReference type="RefSeq" id="WP_162840346.1">
    <property type="nucleotide sequence ID" value="NZ_FNID01000013.1"/>
</dbReference>
<name>A0A1G9ZJE1_9FIRM</name>
<dbReference type="EMBL" id="FNID01000013">
    <property type="protein sequence ID" value="SDN21602.1"/>
    <property type="molecule type" value="Genomic_DNA"/>
</dbReference>
<dbReference type="Proteomes" id="UP000199182">
    <property type="component" value="Unassembled WGS sequence"/>
</dbReference>
<reference evidence="1 2" key="1">
    <citation type="submission" date="2016-10" db="EMBL/GenBank/DDBJ databases">
        <authorList>
            <person name="de Groot N.N."/>
        </authorList>
    </citation>
    <scope>NUCLEOTIDE SEQUENCE [LARGE SCALE GENOMIC DNA]</scope>
    <source>
        <strain evidence="1 2">CGMCC 1.5012</strain>
    </source>
</reference>
<keyword evidence="2" id="KW-1185">Reference proteome</keyword>
<gene>
    <name evidence="1" type="ORF">SAMN05192585_11387</name>
</gene>
<organism evidence="1 2">
    <name type="scientific">Acetanaerobacterium elongatum</name>
    <dbReference type="NCBI Taxonomy" id="258515"/>
    <lineage>
        <taxon>Bacteria</taxon>
        <taxon>Bacillati</taxon>
        <taxon>Bacillota</taxon>
        <taxon>Clostridia</taxon>
        <taxon>Eubacteriales</taxon>
        <taxon>Oscillospiraceae</taxon>
        <taxon>Acetanaerobacterium</taxon>
    </lineage>
</organism>
<dbReference type="Pfam" id="PF10719">
    <property type="entry name" value="ComFB"/>
    <property type="match status" value="1"/>
</dbReference>
<protein>
    <submittedName>
        <fullName evidence="1">Competence protein ComFB</fullName>
    </submittedName>
</protein>
<evidence type="ECO:0000313" key="2">
    <source>
        <dbReference type="Proteomes" id="UP000199182"/>
    </source>
</evidence>
<evidence type="ECO:0000313" key="1">
    <source>
        <dbReference type="EMBL" id="SDN21602.1"/>
    </source>
</evidence>
<proteinExistence type="predicted"/>
<sequence>MANENPANTTAEQPIALNPKLTTITDVSDLNVKNIMVEIVWEKIDSVLSHVEGCCNCTKCRNDILAIVLNNIPSKYVATKQGELFSRINLSDIQNDINLSAIITSAVMYVKDHPRHEG</sequence>
<accession>A0A1G9ZJE1</accession>
<dbReference type="STRING" id="258515.SAMN05192585_11387"/>
<dbReference type="InterPro" id="IPR019657">
    <property type="entry name" value="ComFB"/>
</dbReference>
<dbReference type="AlphaFoldDB" id="A0A1G9ZJE1"/>